<comment type="subcellular location">
    <subcellularLocation>
        <location evidence="1">Secreted</location>
    </subcellularLocation>
</comment>
<dbReference type="Proteomes" id="UP000315369">
    <property type="component" value="Unassembled WGS sequence"/>
</dbReference>
<evidence type="ECO:0000256" key="3">
    <source>
        <dbReference type="ARBA" id="ARBA00022729"/>
    </source>
</evidence>
<organism evidence="8 9">
    <name type="scientific">Myxococcus llanfairpwllgwyngyllgogerychwyrndrobwllllantysiliogogogochensis</name>
    <dbReference type="NCBI Taxonomy" id="2590453"/>
    <lineage>
        <taxon>Bacteria</taxon>
        <taxon>Pseudomonadati</taxon>
        <taxon>Myxococcota</taxon>
        <taxon>Myxococcia</taxon>
        <taxon>Myxococcales</taxon>
        <taxon>Cystobacterineae</taxon>
        <taxon>Myxococcaceae</taxon>
        <taxon>Myxococcus</taxon>
    </lineage>
</organism>
<dbReference type="InterPro" id="IPR022385">
    <property type="entry name" value="Rhs_assc_core"/>
</dbReference>
<dbReference type="Pfam" id="PF13517">
    <property type="entry name" value="FG-GAP_3"/>
    <property type="match status" value="1"/>
</dbReference>
<dbReference type="Pfam" id="PF03534">
    <property type="entry name" value="SpvB"/>
    <property type="match status" value="1"/>
</dbReference>
<dbReference type="InterPro" id="IPR028994">
    <property type="entry name" value="Integrin_alpha_N"/>
</dbReference>
<dbReference type="InterPro" id="IPR050708">
    <property type="entry name" value="T6SS_VgrG/RHS"/>
</dbReference>
<evidence type="ECO:0000313" key="9">
    <source>
        <dbReference type="Proteomes" id="UP000315369"/>
    </source>
</evidence>
<proteinExistence type="predicted"/>
<keyword evidence="9" id="KW-1185">Reference proteome</keyword>
<dbReference type="SUPFAM" id="SSF69318">
    <property type="entry name" value="Integrin alpha N-terminal domain"/>
    <property type="match status" value="1"/>
</dbReference>
<dbReference type="InterPro" id="IPR013517">
    <property type="entry name" value="FG-GAP"/>
</dbReference>
<dbReference type="PANTHER" id="PTHR32305:SF15">
    <property type="entry name" value="PROTEIN RHSA-RELATED"/>
    <property type="match status" value="1"/>
</dbReference>
<evidence type="ECO:0000313" key="8">
    <source>
        <dbReference type="EMBL" id="TQF17835.1"/>
    </source>
</evidence>
<evidence type="ECO:0000256" key="5">
    <source>
        <dbReference type="ARBA" id="ARBA00023026"/>
    </source>
</evidence>
<accession>A0A540X959</accession>
<evidence type="ECO:0000259" key="7">
    <source>
        <dbReference type="Pfam" id="PF25023"/>
    </source>
</evidence>
<name>A0A540X959_9BACT</name>
<dbReference type="PANTHER" id="PTHR32305">
    <property type="match status" value="1"/>
</dbReference>
<evidence type="ECO:0000256" key="1">
    <source>
        <dbReference type="ARBA" id="ARBA00004613"/>
    </source>
</evidence>
<dbReference type="GO" id="GO:0005576">
    <property type="term" value="C:extracellular region"/>
    <property type="evidence" value="ECO:0007669"/>
    <property type="project" value="UniProtKB-SubCell"/>
</dbReference>
<dbReference type="EMBL" id="VIFM01000003">
    <property type="protein sequence ID" value="TQF17835.1"/>
    <property type="molecule type" value="Genomic_DNA"/>
</dbReference>
<feature type="region of interest" description="Disordered" evidence="6">
    <location>
        <begin position="614"/>
        <end position="653"/>
    </location>
</feature>
<evidence type="ECO:0000256" key="4">
    <source>
        <dbReference type="ARBA" id="ARBA00022737"/>
    </source>
</evidence>
<gene>
    <name evidence="8" type="ORF">FJV41_01450</name>
</gene>
<feature type="compositionally biased region" description="Pro residues" evidence="6">
    <location>
        <begin position="635"/>
        <end position="646"/>
    </location>
</feature>
<dbReference type="NCBIfam" id="TIGR03696">
    <property type="entry name" value="Rhs_assc_core"/>
    <property type="match status" value="1"/>
</dbReference>
<dbReference type="InterPro" id="IPR056823">
    <property type="entry name" value="TEN-like_YD-shell"/>
</dbReference>
<sequence>MRHHSQTSRPPSRLKRFAANLMLFFYGTQLLSNCVPAGPPPEGGDTLEVARARATLGTIPFELRPDTILDTTSATPEAPGITPFTANVTADGSAAVSIPLWVPPGRAGLQPSLSIVHDSQGSDGLLGPGFNLAGLSQITRCPNSFARDGMLQVVDFRYWMFATGPDTLDFYKRVYCLDGARLVPAGGTGEFKTEQDVYASIRSPDGNSPANPETFEVRGRDGLIRTYGKTTQVNGTQRDDALIRGFDSGRKRNSDGTISFENNGVTTITWALASIRDRFGNQMDVYYDQAPAVDETSVAWHRPKRIAYTSFRREGVNTETQSPEVTVEDGRREVTFEYESRPDTFTGYLSGVKVGRDFRLSRINMRGPGLAPGGSTVTSVLLRSYRLKYYQGAISRRSLLTELRECDGRDICKTPVRFDWEQGSWDFDSLPAVNVSNAKSGVGLNAFGLGAGRQGLAYFTGSVLIDENDSNFPTDNTVQHWEDRMRLLQYPDAASTTLDLSDISGLVRWDPYFNNDGNPVGGGGANHFCGDREDRNLYPMVTDWDGSGHSTVVGLSCYWGVFRGNDFYAPAYGHQINRPDEEIHIVGSEPNPQYWLDLDGDRRNERVWVGRHEDDLQNPNYPDPSSRRRVVIDEPLPPSTLRPPMVPDFRSSPKSESLVYQSSRLGLRVADLNGAGKMSLVGLGPSTSPSMFLDAVSFREVPSGYSTAGELKVVPTTLRRPPDFAPVFLNLFAFTFEFIDVNGDGLQDAVTLGQLKATDVTLKLLVQLNTGRGFTEVRETVLPSNFSTVLLNAKTEHGDFDGDGRVDLAIFRPGSPVQLLLAGPQGEFTQLMTLSSVSSGDNKEWSQVIDVNNDGILDFTYRVGNELRISRRQKPVDELKRVHGNIQFANYKGYSGLNYSFEYAPLSQNNPHGAVTPSEPFYTKSYTAAGPMPPWLRLPPETMRVVSRMSINSNEQRVQSWRHLYRDGLSDARGLGWLGFGQRIVIDEVTGTRTTTTYDNRTTVEGSNRLAKAPLAHLPKEELVEVPTDANTRIQTQRQWFYTRTPEVHASTYRQYARRIVETVREIRNGSATVVSESEALTSLDDYGTPLSRTVLIHGAGTTEQVKTVTVPSFNTTTWLPQGTWTITTSWMSCVRAPAVGCLGQPDAANVRTQQVTYDSRGQVESAEHEPSLIGEAVTPTTSETYLKTLFTRNIKGLVEQVSQQGSGLTRTESVTYDSLDQTQLSTTTDAEGATWRYLFHPGLGVLAQTADPNEVHMRFQYDGFGRQRIVTPMYQGPSVAPANKSIVETHYEWNGPLPQHRTEVATSASVKDETVTRFDAMGRPVTTQSARFDGKPVTSSVIYDVLGRVVKREMPRTSSEQATWEGYEYDALNRVAARRFGDGTTGLSGKLIESFSYSTPAPYSSQAMSTDALGQVKKTLVDFRGLMTQTTEAVGTSKEATMTYSYGPFGRLDFMDDPAGNRNALFYDTEGRLEHTVDPNAGTRFFLYNAFGELKSQSDAATGAAGRITTTYQRDLLGRVLSSTNQKESLEYVYDDGPSAMRRLTRATRTPVGNPGGVVITDYIFDAFGRETDLAQRVGGETLVMSRQYDDYGRMRRLTYPVAINGTLFSVNRSYEDRGDLSSIYRSNSITNYWRAYEQDSMGRLKTAHYGNGVARIFRYDTQGRLRFTEARRGGNNVQRLAYEYTENDNLSARHDLELGVTQKYTYDALDRLERWKVQQNCQNLDVQFQYDKLGNILSRAPVAGSEPSATLDYTSGNTGGPHAVKQAQLGAESFTYEYDHRGNQIASRNAQGALVRAAQYTSFNLPESVTSSSGTVLFDYDASGTRVRKRSADGQEETVYLGGLYQRRKKGLTTTHILNIPSPEGVIAEVSWDEGSTTESTRYFLNDPQGSPDTVTDASGTVLERIKYEPFGARRQASNLAQAFTSGHSGARRGFTGHEHDDELGLINMRGRVYDPRLMKFLSVDPVIAQPGSAQSHNAYSYVLNNPTRYTDPSGFSPYVGGLVSRWDGGWTGAPQSNQSMMMNALAWHQSATGPALYLPSIDLKVPSVETLDDAKAQPDARHTNDIGQSAGSSTSTRTSLLTAAANISRALNDLIPCGSMLSCHAARAIANGQYDSMVNASVEYDRYAPISKVAAASLAINEFIPFVSAGQSVNQAGSACTSSRALDCGMGIGKSAFYVMASGAALYPGGKGASSGVGLLKNLANPKKFITLFHGTTGNRAAKIMGSLLYKARGFRAGTKGAVFFAEERATAEFFANQAPRNHTNDILAKSRSLIEIKIPEELAKKFGIDELNREPIGAAMDLEFPDISGGSGFERILSKDLLDEFNQAIESGEIILRRSKL</sequence>
<evidence type="ECO:0000256" key="2">
    <source>
        <dbReference type="ARBA" id="ARBA00022525"/>
    </source>
</evidence>
<feature type="region of interest" description="Disordered" evidence="6">
    <location>
        <begin position="2057"/>
        <end position="2077"/>
    </location>
</feature>
<evidence type="ECO:0000256" key="6">
    <source>
        <dbReference type="SAM" id="MobiDB-lite"/>
    </source>
</evidence>
<dbReference type="Gene3D" id="2.180.10.10">
    <property type="entry name" value="RHS repeat-associated core"/>
    <property type="match status" value="2"/>
</dbReference>
<reference evidence="8 9" key="1">
    <citation type="submission" date="2019-06" db="EMBL/GenBank/DDBJ databases">
        <authorList>
            <person name="Livingstone P."/>
            <person name="Whitworth D."/>
        </authorList>
    </citation>
    <scope>NUCLEOTIDE SEQUENCE [LARGE SCALE GENOMIC DNA]</scope>
    <source>
        <strain evidence="8 9">AM401</strain>
    </source>
</reference>
<keyword evidence="5" id="KW-0843">Virulence</keyword>
<keyword evidence="2" id="KW-0964">Secreted</keyword>
<dbReference type="Pfam" id="PF25023">
    <property type="entry name" value="TEN_YD-shell"/>
    <property type="match status" value="1"/>
</dbReference>
<dbReference type="InterPro" id="IPR003284">
    <property type="entry name" value="Sal_SpvB"/>
</dbReference>
<comment type="caution">
    <text evidence="8">The sequence shown here is derived from an EMBL/GenBank/DDBJ whole genome shotgun (WGS) entry which is preliminary data.</text>
</comment>
<dbReference type="OrthoDB" id="8481850at2"/>
<dbReference type="GO" id="GO:0005737">
    <property type="term" value="C:cytoplasm"/>
    <property type="evidence" value="ECO:0007669"/>
    <property type="project" value="InterPro"/>
</dbReference>
<keyword evidence="4" id="KW-0677">Repeat</keyword>
<protein>
    <recommendedName>
        <fullName evidence="7">Teneurin-like YD-shell domain-containing protein</fullName>
    </recommendedName>
</protein>
<keyword evidence="3" id="KW-0732">Signal</keyword>
<feature type="domain" description="Teneurin-like YD-shell" evidence="7">
    <location>
        <begin position="1704"/>
        <end position="1989"/>
    </location>
</feature>
<feature type="compositionally biased region" description="Basic and acidic residues" evidence="6">
    <location>
        <begin position="2057"/>
        <end position="2067"/>
    </location>
</feature>
<dbReference type="Gene3D" id="2.130.10.130">
    <property type="entry name" value="Integrin alpha, N-terminal"/>
    <property type="match status" value="1"/>
</dbReference>